<evidence type="ECO:0000256" key="7">
    <source>
        <dbReference type="ARBA" id="ARBA00047899"/>
    </source>
</evidence>
<dbReference type="OrthoDB" id="10252171at2759"/>
<dbReference type="Proteomes" id="UP000037460">
    <property type="component" value="Unassembled WGS sequence"/>
</dbReference>
<dbReference type="Gene3D" id="1.10.510.10">
    <property type="entry name" value="Transferase(Phosphotransferase) domain 1"/>
    <property type="match status" value="1"/>
</dbReference>
<evidence type="ECO:0000256" key="1">
    <source>
        <dbReference type="ARBA" id="ARBA00012513"/>
    </source>
</evidence>
<evidence type="ECO:0000256" key="3">
    <source>
        <dbReference type="ARBA" id="ARBA00022679"/>
    </source>
</evidence>
<comment type="caution">
    <text evidence="10">The sequence shown here is derived from an EMBL/GenBank/DDBJ whole genome shotgun (WGS) entry which is preliminary data.</text>
</comment>
<evidence type="ECO:0000256" key="2">
    <source>
        <dbReference type="ARBA" id="ARBA00022527"/>
    </source>
</evidence>
<keyword evidence="3" id="KW-0808">Transferase</keyword>
<dbReference type="PROSITE" id="PS50011">
    <property type="entry name" value="PROTEIN_KINASE_DOM"/>
    <property type="match status" value="1"/>
</dbReference>
<dbReference type="EMBL" id="JWZX01002909">
    <property type="protein sequence ID" value="KOO25950.1"/>
    <property type="molecule type" value="Genomic_DNA"/>
</dbReference>
<evidence type="ECO:0000256" key="5">
    <source>
        <dbReference type="ARBA" id="ARBA00022777"/>
    </source>
</evidence>
<comment type="catalytic activity">
    <reaction evidence="7">
        <text>L-threonyl-[protein] + ATP = O-phospho-L-threonyl-[protein] + ADP + H(+)</text>
        <dbReference type="Rhea" id="RHEA:46608"/>
        <dbReference type="Rhea" id="RHEA-COMP:11060"/>
        <dbReference type="Rhea" id="RHEA-COMP:11605"/>
        <dbReference type="ChEBI" id="CHEBI:15378"/>
        <dbReference type="ChEBI" id="CHEBI:30013"/>
        <dbReference type="ChEBI" id="CHEBI:30616"/>
        <dbReference type="ChEBI" id="CHEBI:61977"/>
        <dbReference type="ChEBI" id="CHEBI:456216"/>
        <dbReference type="EC" id="2.7.11.1"/>
    </reaction>
</comment>
<organism evidence="10 11">
    <name type="scientific">Chrysochromulina tobinii</name>
    <dbReference type="NCBI Taxonomy" id="1460289"/>
    <lineage>
        <taxon>Eukaryota</taxon>
        <taxon>Haptista</taxon>
        <taxon>Haptophyta</taxon>
        <taxon>Prymnesiophyceae</taxon>
        <taxon>Prymnesiales</taxon>
        <taxon>Chrysochromulinaceae</taxon>
        <taxon>Chrysochromulina</taxon>
    </lineage>
</organism>
<dbReference type="Pfam" id="PF00069">
    <property type="entry name" value="Pkinase"/>
    <property type="match status" value="1"/>
</dbReference>
<comment type="catalytic activity">
    <reaction evidence="8">
        <text>L-seryl-[protein] + ATP = O-phospho-L-seryl-[protein] + ADP + H(+)</text>
        <dbReference type="Rhea" id="RHEA:17989"/>
        <dbReference type="Rhea" id="RHEA-COMP:9863"/>
        <dbReference type="Rhea" id="RHEA-COMP:11604"/>
        <dbReference type="ChEBI" id="CHEBI:15378"/>
        <dbReference type="ChEBI" id="CHEBI:29999"/>
        <dbReference type="ChEBI" id="CHEBI:30616"/>
        <dbReference type="ChEBI" id="CHEBI:83421"/>
        <dbReference type="ChEBI" id="CHEBI:456216"/>
        <dbReference type="EC" id="2.7.11.1"/>
    </reaction>
</comment>
<evidence type="ECO:0000256" key="8">
    <source>
        <dbReference type="ARBA" id="ARBA00048679"/>
    </source>
</evidence>
<dbReference type="GO" id="GO:0004674">
    <property type="term" value="F:protein serine/threonine kinase activity"/>
    <property type="evidence" value="ECO:0007669"/>
    <property type="project" value="UniProtKB-KW"/>
</dbReference>
<dbReference type="PANTHER" id="PTHR44899:SF3">
    <property type="entry name" value="SERINE_THREONINE-PROTEIN KINASE NEK1"/>
    <property type="match status" value="1"/>
</dbReference>
<evidence type="ECO:0000259" key="9">
    <source>
        <dbReference type="PROSITE" id="PS50011"/>
    </source>
</evidence>
<dbReference type="AlphaFoldDB" id="A0A0M0JHM2"/>
<evidence type="ECO:0000256" key="4">
    <source>
        <dbReference type="ARBA" id="ARBA00022741"/>
    </source>
</evidence>
<keyword evidence="4" id="KW-0547">Nucleotide-binding</keyword>
<keyword evidence="5 10" id="KW-0418">Kinase</keyword>
<dbReference type="InterPro" id="IPR051131">
    <property type="entry name" value="NEK_Ser/Thr_kinase_NIMA"/>
</dbReference>
<keyword evidence="11" id="KW-1185">Reference proteome</keyword>
<dbReference type="GO" id="GO:0005524">
    <property type="term" value="F:ATP binding"/>
    <property type="evidence" value="ECO:0007669"/>
    <property type="project" value="UniProtKB-KW"/>
</dbReference>
<dbReference type="InterPro" id="IPR011009">
    <property type="entry name" value="Kinase-like_dom_sf"/>
</dbReference>
<gene>
    <name evidence="10" type="ORF">Ctob_012390</name>
</gene>
<evidence type="ECO:0000256" key="6">
    <source>
        <dbReference type="ARBA" id="ARBA00022840"/>
    </source>
</evidence>
<feature type="domain" description="Protein kinase" evidence="9">
    <location>
        <begin position="1"/>
        <end position="74"/>
    </location>
</feature>
<evidence type="ECO:0000313" key="11">
    <source>
        <dbReference type="Proteomes" id="UP000037460"/>
    </source>
</evidence>
<sequence>MWALGCVVFEMLHRRPAFAAEERFELENLIRRAKHAPIDKRVPADARELIKGLLDAQPQRRLTARQVLDESSWVAAGASGG</sequence>
<dbReference type="EC" id="2.7.11.1" evidence="1"/>
<dbReference type="PANTHER" id="PTHR44899">
    <property type="entry name" value="CAMK FAMILY PROTEIN KINASE"/>
    <property type="match status" value="1"/>
</dbReference>
<protein>
    <recommendedName>
        <fullName evidence="1">non-specific serine/threonine protein kinase</fullName>
        <ecNumber evidence="1">2.7.11.1</ecNumber>
    </recommendedName>
</protein>
<evidence type="ECO:0000313" key="10">
    <source>
        <dbReference type="EMBL" id="KOO25950.1"/>
    </source>
</evidence>
<dbReference type="InterPro" id="IPR000719">
    <property type="entry name" value="Prot_kinase_dom"/>
</dbReference>
<name>A0A0M0JHM2_9EUKA</name>
<reference evidence="11" key="1">
    <citation type="journal article" date="2015" name="PLoS Genet.">
        <title>Genome Sequence and Transcriptome Analyses of Chrysochromulina tobin: Metabolic Tools for Enhanced Algal Fitness in the Prominent Order Prymnesiales (Haptophyceae).</title>
        <authorList>
            <person name="Hovde B.T."/>
            <person name="Deodato C.R."/>
            <person name="Hunsperger H.M."/>
            <person name="Ryken S.A."/>
            <person name="Yost W."/>
            <person name="Jha R.K."/>
            <person name="Patterson J."/>
            <person name="Monnat R.J. Jr."/>
            <person name="Barlow S.B."/>
            <person name="Starkenburg S.R."/>
            <person name="Cattolico R.A."/>
        </authorList>
    </citation>
    <scope>NUCLEOTIDE SEQUENCE</scope>
    <source>
        <strain evidence="11">CCMP291</strain>
    </source>
</reference>
<accession>A0A0M0JHM2</accession>
<dbReference type="SUPFAM" id="SSF56112">
    <property type="entry name" value="Protein kinase-like (PK-like)"/>
    <property type="match status" value="1"/>
</dbReference>
<keyword evidence="6" id="KW-0067">ATP-binding</keyword>
<proteinExistence type="predicted"/>
<keyword evidence="2" id="KW-0723">Serine/threonine-protein kinase</keyword>